<dbReference type="Proteomes" id="UP000824164">
    <property type="component" value="Unassembled WGS sequence"/>
</dbReference>
<reference evidence="1" key="1">
    <citation type="submission" date="2020-10" db="EMBL/GenBank/DDBJ databases">
        <authorList>
            <person name="Gilroy R."/>
        </authorList>
    </citation>
    <scope>NUCLEOTIDE SEQUENCE</scope>
    <source>
        <strain evidence="1">CHK187-14744</strain>
    </source>
</reference>
<dbReference type="EMBL" id="DVLT01000024">
    <property type="protein sequence ID" value="HIU02271.1"/>
    <property type="molecule type" value="Genomic_DNA"/>
</dbReference>
<organism evidence="1 2">
    <name type="scientific">Candidatus Onthocola gallistercoris</name>
    <dbReference type="NCBI Taxonomy" id="2840876"/>
    <lineage>
        <taxon>Bacteria</taxon>
        <taxon>Bacillati</taxon>
        <taxon>Bacillota</taxon>
        <taxon>Bacilli</taxon>
        <taxon>Candidatus Onthocola</taxon>
    </lineage>
</organism>
<evidence type="ECO:0000313" key="2">
    <source>
        <dbReference type="Proteomes" id="UP000824164"/>
    </source>
</evidence>
<comment type="caution">
    <text evidence="1">The sequence shown here is derived from an EMBL/GenBank/DDBJ whole genome shotgun (WGS) entry which is preliminary data.</text>
</comment>
<evidence type="ECO:0000313" key="1">
    <source>
        <dbReference type="EMBL" id="HIU02271.1"/>
    </source>
</evidence>
<proteinExistence type="predicted"/>
<sequence length="149" mass="16681">MIPSSIPLTEIDSRSYCGPAQMLKAAIPYMAPEVGRAAALCARILELKKTMSVFDDENVSICSLKPGQRPDMEELLTDIKKYCSEPEAEQIDNFLNMLAAVKLYNQYTELTKNSDLSHLMNQMKNVSITPEQLQMFQALMQAQNGKSSQ</sequence>
<accession>A0A9D1KVJ2</accession>
<reference evidence="1" key="2">
    <citation type="journal article" date="2021" name="PeerJ">
        <title>Extensive microbial diversity within the chicken gut microbiome revealed by metagenomics and culture.</title>
        <authorList>
            <person name="Gilroy R."/>
            <person name="Ravi A."/>
            <person name="Getino M."/>
            <person name="Pursley I."/>
            <person name="Horton D.L."/>
            <person name="Alikhan N.F."/>
            <person name="Baker D."/>
            <person name="Gharbi K."/>
            <person name="Hall N."/>
            <person name="Watson M."/>
            <person name="Adriaenssens E.M."/>
            <person name="Foster-Nyarko E."/>
            <person name="Jarju S."/>
            <person name="Secka A."/>
            <person name="Antonio M."/>
            <person name="Oren A."/>
            <person name="Chaudhuri R.R."/>
            <person name="La Ragione R."/>
            <person name="Hildebrand F."/>
            <person name="Pallen M.J."/>
        </authorList>
    </citation>
    <scope>NUCLEOTIDE SEQUENCE</scope>
    <source>
        <strain evidence="1">CHK187-14744</strain>
    </source>
</reference>
<name>A0A9D1KVJ2_9FIRM</name>
<gene>
    <name evidence="1" type="ORF">IAB63_03350</name>
</gene>
<protein>
    <submittedName>
        <fullName evidence="1">Uncharacterized protein</fullName>
    </submittedName>
</protein>
<dbReference type="AlphaFoldDB" id="A0A9D1KVJ2"/>